<evidence type="ECO:0000313" key="5">
    <source>
        <dbReference type="Proteomes" id="UP000295444"/>
    </source>
</evidence>
<dbReference type="SUPFAM" id="SSF55729">
    <property type="entry name" value="Acyl-CoA N-acyltransferases (Nat)"/>
    <property type="match status" value="1"/>
</dbReference>
<keyword evidence="1 4" id="KW-0808">Transferase</keyword>
<dbReference type="AlphaFoldDB" id="A0A4R6SBV1"/>
<organism evidence="4 5">
    <name type="scientific">Labedaea rhizosphaerae</name>
    <dbReference type="NCBI Taxonomy" id="598644"/>
    <lineage>
        <taxon>Bacteria</taxon>
        <taxon>Bacillati</taxon>
        <taxon>Actinomycetota</taxon>
        <taxon>Actinomycetes</taxon>
        <taxon>Pseudonocardiales</taxon>
        <taxon>Pseudonocardiaceae</taxon>
        <taxon>Labedaea</taxon>
    </lineage>
</organism>
<feature type="domain" description="N-acetyltransferase" evidence="3">
    <location>
        <begin position="1"/>
        <end position="86"/>
    </location>
</feature>
<dbReference type="Pfam" id="PF00583">
    <property type="entry name" value="Acetyltransf_1"/>
    <property type="match status" value="1"/>
</dbReference>
<dbReference type="InterPro" id="IPR016181">
    <property type="entry name" value="Acyl_CoA_acyltransferase"/>
</dbReference>
<dbReference type="InterPro" id="IPR050832">
    <property type="entry name" value="Bact_Acetyltransf"/>
</dbReference>
<evidence type="ECO:0000256" key="1">
    <source>
        <dbReference type="ARBA" id="ARBA00022679"/>
    </source>
</evidence>
<comment type="caution">
    <text evidence="4">The sequence shown here is derived from an EMBL/GenBank/DDBJ whole genome shotgun (WGS) entry which is preliminary data.</text>
</comment>
<dbReference type="EMBL" id="SNXZ01000003">
    <property type="protein sequence ID" value="TDP97054.1"/>
    <property type="molecule type" value="Genomic_DNA"/>
</dbReference>
<name>A0A4R6SBV1_LABRH</name>
<evidence type="ECO:0000256" key="2">
    <source>
        <dbReference type="ARBA" id="ARBA00023315"/>
    </source>
</evidence>
<sequence>MLAYHVSGDGLEIVTLEALERRRGVGTALVSAACELASSLGLQRVWLVTTNDNLDALRFYQRRGFRLVGLAPDAVAAARSVKPSIPFVGDYGIPILDELTLELSL</sequence>
<evidence type="ECO:0000313" key="4">
    <source>
        <dbReference type="EMBL" id="TDP97054.1"/>
    </source>
</evidence>
<proteinExistence type="predicted"/>
<dbReference type="Gene3D" id="3.40.630.30">
    <property type="match status" value="1"/>
</dbReference>
<keyword evidence="2" id="KW-0012">Acyltransferase</keyword>
<accession>A0A4R6SBV1</accession>
<reference evidence="4 5" key="1">
    <citation type="submission" date="2019-03" db="EMBL/GenBank/DDBJ databases">
        <title>Genomic Encyclopedia of Type Strains, Phase IV (KMG-IV): sequencing the most valuable type-strain genomes for metagenomic binning, comparative biology and taxonomic classification.</title>
        <authorList>
            <person name="Goeker M."/>
        </authorList>
    </citation>
    <scope>NUCLEOTIDE SEQUENCE [LARGE SCALE GENOMIC DNA]</scope>
    <source>
        <strain evidence="4 5">DSM 45361</strain>
    </source>
</reference>
<evidence type="ECO:0000259" key="3">
    <source>
        <dbReference type="PROSITE" id="PS51186"/>
    </source>
</evidence>
<dbReference type="PANTHER" id="PTHR43877">
    <property type="entry name" value="AMINOALKYLPHOSPHONATE N-ACETYLTRANSFERASE-RELATED-RELATED"/>
    <property type="match status" value="1"/>
</dbReference>
<protein>
    <submittedName>
        <fullName evidence="4">Acetyltransferase (GNAT) family protein</fullName>
    </submittedName>
</protein>
<gene>
    <name evidence="4" type="ORF">EV186_10312</name>
</gene>
<dbReference type="GO" id="GO:0016747">
    <property type="term" value="F:acyltransferase activity, transferring groups other than amino-acyl groups"/>
    <property type="evidence" value="ECO:0007669"/>
    <property type="project" value="InterPro"/>
</dbReference>
<dbReference type="CDD" id="cd04301">
    <property type="entry name" value="NAT_SF"/>
    <property type="match status" value="1"/>
</dbReference>
<keyword evidence="5" id="KW-1185">Reference proteome</keyword>
<dbReference type="InterPro" id="IPR000182">
    <property type="entry name" value="GNAT_dom"/>
</dbReference>
<dbReference type="Proteomes" id="UP000295444">
    <property type="component" value="Unassembled WGS sequence"/>
</dbReference>
<dbReference type="PROSITE" id="PS51186">
    <property type="entry name" value="GNAT"/>
    <property type="match status" value="1"/>
</dbReference>